<dbReference type="AlphaFoldDB" id="A0ABD7Z179"/>
<dbReference type="GeneID" id="32537423"/>
<keyword evidence="1" id="KW-0175">Coiled coil</keyword>
<evidence type="ECO:0000256" key="1">
    <source>
        <dbReference type="SAM" id="Coils"/>
    </source>
</evidence>
<dbReference type="InterPro" id="IPR046593">
    <property type="entry name" value="DUF6651"/>
</dbReference>
<evidence type="ECO:0000313" key="3">
    <source>
        <dbReference type="EMBL" id="WLS98319.1"/>
    </source>
</evidence>
<dbReference type="Pfam" id="PF20356">
    <property type="entry name" value="DUF6651"/>
    <property type="match status" value="1"/>
</dbReference>
<feature type="domain" description="DUF6651" evidence="2">
    <location>
        <begin position="118"/>
        <end position="224"/>
    </location>
</feature>
<dbReference type="Proteomes" id="UP001229773">
    <property type="component" value="Chromosome"/>
</dbReference>
<evidence type="ECO:0000259" key="2">
    <source>
        <dbReference type="Pfam" id="PF20356"/>
    </source>
</evidence>
<reference evidence="3 4" key="1">
    <citation type="submission" date="2023-08" db="EMBL/GenBank/DDBJ databases">
        <title>Complete genome sequences of 12 bacterial strains from the honey bee gut, resolved with long-read nanopore sequencing.</title>
        <authorList>
            <person name="Kwong W.K."/>
            <person name="Acheampong S."/>
            <person name="Polat M.F."/>
        </authorList>
    </citation>
    <scope>NUCLEOTIDE SEQUENCE [LARGE SCALE GENOMIC DNA]</scope>
    <source>
        <strain evidence="4">wkB9</strain>
    </source>
</reference>
<sequence length="256" mass="28162">MRTGEKMLLKLKLDDAGHVVVQDGKPVYVNEDGKEIPYDVNQANNKIKELCNEAKTHREAKEAAEQKLRQFDGIEDPEAARKAIETCNNLDSKKLIDAGEVERLRAEINKVANARIEEANKKTEIVTQRLYDEKIGGSFARSNFIKDKLAIPADIAQAVFGKNFNVSGDNRIIAKDNNGNEIYSQINPGEPAAFDEALEILVGNYKNKDSILRGNQATGGGTTSGNAVAKGIPATYAECKTPEERRLFIQTKAANN</sequence>
<accession>A0ABD7Z179</accession>
<feature type="coiled-coil region" evidence="1">
    <location>
        <begin position="40"/>
        <end position="67"/>
    </location>
</feature>
<proteinExistence type="predicted"/>
<name>A0ABD7Z179_9NEIS</name>
<evidence type="ECO:0000313" key="4">
    <source>
        <dbReference type="Proteomes" id="UP001229773"/>
    </source>
</evidence>
<organism evidence="3 4">
    <name type="scientific">Snodgrassella alvi</name>
    <dbReference type="NCBI Taxonomy" id="1196083"/>
    <lineage>
        <taxon>Bacteria</taxon>
        <taxon>Pseudomonadati</taxon>
        <taxon>Pseudomonadota</taxon>
        <taxon>Betaproteobacteria</taxon>
        <taxon>Neisseriales</taxon>
        <taxon>Neisseriaceae</taxon>
        <taxon>Snodgrassella</taxon>
    </lineage>
</organism>
<dbReference type="EMBL" id="CP132375">
    <property type="protein sequence ID" value="WLS98319.1"/>
    <property type="molecule type" value="Genomic_DNA"/>
</dbReference>
<dbReference type="RefSeq" id="WP_198431282.1">
    <property type="nucleotide sequence ID" value="NZ_CP132375.1"/>
</dbReference>
<protein>
    <recommendedName>
        <fullName evidence="2">DUF6651 domain-containing protein</fullName>
    </recommendedName>
</protein>
<gene>
    <name evidence="3" type="ORF">RAM05_10835</name>
</gene>